<gene>
    <name evidence="2" type="ORF">S03H2_28073</name>
</gene>
<reference evidence="2" key="1">
    <citation type="journal article" date="2014" name="Front. Microbiol.">
        <title>High frequency of phylogenetically diverse reductive dehalogenase-homologous genes in deep subseafloor sedimentary metagenomes.</title>
        <authorList>
            <person name="Kawai M."/>
            <person name="Futagami T."/>
            <person name="Toyoda A."/>
            <person name="Takaki Y."/>
            <person name="Nishi S."/>
            <person name="Hori S."/>
            <person name="Arai W."/>
            <person name="Tsubouchi T."/>
            <person name="Morono Y."/>
            <person name="Uchiyama I."/>
            <person name="Ito T."/>
            <person name="Fujiyama A."/>
            <person name="Inagaki F."/>
            <person name="Takami H."/>
        </authorList>
    </citation>
    <scope>NUCLEOTIDE SEQUENCE</scope>
    <source>
        <strain evidence="2">Expedition CK06-06</strain>
    </source>
</reference>
<comment type="caution">
    <text evidence="2">The sequence shown here is derived from an EMBL/GenBank/DDBJ whole genome shotgun (WGS) entry which is preliminary data.</text>
</comment>
<keyword evidence="1" id="KW-0472">Membrane</keyword>
<feature type="non-terminal residue" evidence="2">
    <location>
        <position position="52"/>
    </location>
</feature>
<evidence type="ECO:0000256" key="1">
    <source>
        <dbReference type="SAM" id="Phobius"/>
    </source>
</evidence>
<organism evidence="2">
    <name type="scientific">marine sediment metagenome</name>
    <dbReference type="NCBI Taxonomy" id="412755"/>
    <lineage>
        <taxon>unclassified sequences</taxon>
        <taxon>metagenomes</taxon>
        <taxon>ecological metagenomes</taxon>
    </lineage>
</organism>
<protein>
    <submittedName>
        <fullName evidence="2">Uncharacterized protein</fullName>
    </submittedName>
</protein>
<keyword evidence="1" id="KW-1133">Transmembrane helix</keyword>
<dbReference type="EMBL" id="BARU01016909">
    <property type="protein sequence ID" value="GAH54036.1"/>
    <property type="molecule type" value="Genomic_DNA"/>
</dbReference>
<feature type="transmembrane region" description="Helical" evidence="1">
    <location>
        <begin position="20"/>
        <end position="44"/>
    </location>
</feature>
<dbReference type="AlphaFoldDB" id="X1G820"/>
<evidence type="ECO:0000313" key="2">
    <source>
        <dbReference type="EMBL" id="GAH54036.1"/>
    </source>
</evidence>
<accession>X1G820</accession>
<keyword evidence="1" id="KW-0812">Transmembrane</keyword>
<proteinExistence type="predicted"/>
<sequence>MKEKMDKMEEGKPGVTWRHIVACALATGASTFLAYYAVIIAPVAPFPGVSGL</sequence>
<name>X1G820_9ZZZZ</name>